<dbReference type="KEGG" id="amij:EQM06_05580"/>
<dbReference type="Proteomes" id="UP000287601">
    <property type="component" value="Chromosome"/>
</dbReference>
<dbReference type="RefSeq" id="WP_128745391.1">
    <property type="nucleotide sequence ID" value="NZ_CP035281.1"/>
</dbReference>
<proteinExistence type="predicted"/>
<keyword evidence="2" id="KW-1185">Reference proteome</keyword>
<dbReference type="OrthoDB" id="4956084at2"/>
<dbReference type="PANTHER" id="PTHR36455">
    <property type="match status" value="1"/>
</dbReference>
<evidence type="ECO:0000313" key="2">
    <source>
        <dbReference type="Proteomes" id="UP000287601"/>
    </source>
</evidence>
<reference evidence="1 2" key="1">
    <citation type="submission" date="2019-01" db="EMBL/GenBank/DDBJ databases">
        <title>Draft genomes of a novel of Aminipila strains.</title>
        <authorList>
            <person name="Ma S."/>
        </authorList>
    </citation>
    <scope>NUCLEOTIDE SEQUENCE [LARGE SCALE GENOMIC DNA]</scope>
    <source>
        <strain evidence="2">JN-39</strain>
    </source>
</reference>
<dbReference type="InterPro" id="IPR008878">
    <property type="entry name" value="Transposase_IS66_Orf2"/>
</dbReference>
<dbReference type="EMBL" id="CP035281">
    <property type="protein sequence ID" value="QAT42742.1"/>
    <property type="molecule type" value="Genomic_DNA"/>
</dbReference>
<gene>
    <name evidence="1" type="ORF">EQM06_05580</name>
</gene>
<dbReference type="NCBIfam" id="NF033819">
    <property type="entry name" value="IS66_TnpB"/>
    <property type="match status" value="1"/>
</dbReference>
<accession>A0A410PUW7</accession>
<dbReference type="Pfam" id="PF05717">
    <property type="entry name" value="TnpB_IS66"/>
    <property type="match status" value="1"/>
</dbReference>
<sequence>MLNDATGFKKIYLAVGTTDLRKGIDGLAAIVKFQFNLDPYDKNTLCLFCGKKPDRIKGLIWEGDGFLLLYKRINIGTFKWPRLLNEAVEIAGEQYNLLMHGFEIIARRPIVELENPPKAM</sequence>
<name>A0A410PUW7_9FIRM</name>
<organism evidence="1 2">
    <name type="scientific">Aminipila luticellarii</name>
    <dbReference type="NCBI Taxonomy" id="2507160"/>
    <lineage>
        <taxon>Bacteria</taxon>
        <taxon>Bacillati</taxon>
        <taxon>Bacillota</taxon>
        <taxon>Clostridia</taxon>
        <taxon>Peptostreptococcales</taxon>
        <taxon>Anaerovoracaceae</taxon>
        <taxon>Aminipila</taxon>
    </lineage>
</organism>
<dbReference type="AlphaFoldDB" id="A0A410PUW7"/>
<dbReference type="PANTHER" id="PTHR36455:SF1">
    <property type="entry name" value="BLR8292 PROTEIN"/>
    <property type="match status" value="1"/>
</dbReference>
<evidence type="ECO:0000313" key="1">
    <source>
        <dbReference type="EMBL" id="QAT42742.1"/>
    </source>
</evidence>
<protein>
    <submittedName>
        <fullName evidence="1">Transposase</fullName>
    </submittedName>
</protein>